<dbReference type="PANTHER" id="PTHR31061">
    <property type="entry name" value="LD22376P"/>
    <property type="match status" value="1"/>
</dbReference>
<dbReference type="InterPro" id="IPR012429">
    <property type="entry name" value="HGSNAT_cat"/>
</dbReference>
<gene>
    <name evidence="4" type="ORF">FRX31_012335</name>
</gene>
<dbReference type="PANTHER" id="PTHR31061:SF23">
    <property type="entry name" value="OS05G0155700 PROTEIN"/>
    <property type="match status" value="1"/>
</dbReference>
<protein>
    <submittedName>
        <fullName evidence="4">Heparan-alpha-glucosaminide n-acetyltransferase</fullName>
    </submittedName>
</protein>
<evidence type="ECO:0000256" key="2">
    <source>
        <dbReference type="SAM" id="Phobius"/>
    </source>
</evidence>
<feature type="transmembrane region" description="Helical" evidence="2">
    <location>
        <begin position="476"/>
        <end position="496"/>
    </location>
</feature>
<comment type="caution">
    <text evidence="4">The sequence shown here is derived from an EMBL/GenBank/DDBJ whole genome shotgun (WGS) entry which is preliminary data.</text>
</comment>
<name>A0A7J6WM75_THATH</name>
<feature type="domain" description="Heparan-alpha-glucosaminide N-acetyltransferase catalytic" evidence="3">
    <location>
        <begin position="70"/>
        <end position="217"/>
    </location>
</feature>
<dbReference type="GO" id="GO:0016740">
    <property type="term" value="F:transferase activity"/>
    <property type="evidence" value="ECO:0007669"/>
    <property type="project" value="UniProtKB-KW"/>
</dbReference>
<feature type="transmembrane region" description="Helical" evidence="2">
    <location>
        <begin position="141"/>
        <end position="160"/>
    </location>
</feature>
<evidence type="ECO:0000259" key="3">
    <source>
        <dbReference type="Pfam" id="PF07786"/>
    </source>
</evidence>
<dbReference type="AlphaFoldDB" id="A0A7J6WM75"/>
<feature type="transmembrane region" description="Helical" evidence="2">
    <location>
        <begin position="215"/>
        <end position="236"/>
    </location>
</feature>
<evidence type="ECO:0000313" key="4">
    <source>
        <dbReference type="EMBL" id="KAF5198078.1"/>
    </source>
</evidence>
<keyword evidence="2" id="KW-1133">Transmembrane helix</keyword>
<feature type="transmembrane region" description="Helical" evidence="2">
    <location>
        <begin position="388"/>
        <end position="412"/>
    </location>
</feature>
<evidence type="ECO:0000313" key="5">
    <source>
        <dbReference type="Proteomes" id="UP000554482"/>
    </source>
</evidence>
<keyword evidence="2" id="KW-0812">Transmembrane</keyword>
<dbReference type="Proteomes" id="UP000554482">
    <property type="component" value="Unassembled WGS sequence"/>
</dbReference>
<feature type="transmembrane region" description="Helical" evidence="2">
    <location>
        <begin position="360"/>
        <end position="382"/>
    </location>
</feature>
<accession>A0A7J6WM75</accession>
<keyword evidence="2" id="KW-0472">Membrane</keyword>
<dbReference type="EMBL" id="JABWDY010013773">
    <property type="protein sequence ID" value="KAF5198078.1"/>
    <property type="molecule type" value="Genomic_DNA"/>
</dbReference>
<feature type="transmembrane region" description="Helical" evidence="2">
    <location>
        <begin position="330"/>
        <end position="348"/>
    </location>
</feature>
<keyword evidence="4" id="KW-0808">Transferase</keyword>
<feature type="transmembrane region" description="Helical" evidence="2">
    <location>
        <begin position="108"/>
        <end position="129"/>
    </location>
</feature>
<proteinExistence type="predicted"/>
<feature type="transmembrane region" description="Helical" evidence="2">
    <location>
        <begin position="432"/>
        <end position="452"/>
    </location>
</feature>
<reference evidence="4 5" key="1">
    <citation type="submission" date="2020-06" db="EMBL/GenBank/DDBJ databases">
        <title>Transcriptomic and genomic resources for Thalictrum thalictroides and T. hernandezii: Facilitating candidate gene discovery in an emerging model plant lineage.</title>
        <authorList>
            <person name="Arias T."/>
            <person name="Riano-Pachon D.M."/>
            <person name="Di Stilio V.S."/>
        </authorList>
    </citation>
    <scope>NUCLEOTIDE SEQUENCE [LARGE SCALE GENOMIC DNA]</scope>
    <source>
        <strain evidence="5">cv. WT478/WT964</strain>
        <tissue evidence="4">Leaves</tissue>
    </source>
</reference>
<evidence type="ECO:0000256" key="1">
    <source>
        <dbReference type="SAM" id="MobiDB-lite"/>
    </source>
</evidence>
<organism evidence="4 5">
    <name type="scientific">Thalictrum thalictroides</name>
    <name type="common">Rue-anemone</name>
    <name type="synonym">Anemone thalictroides</name>
    <dbReference type="NCBI Taxonomy" id="46969"/>
    <lineage>
        <taxon>Eukaryota</taxon>
        <taxon>Viridiplantae</taxon>
        <taxon>Streptophyta</taxon>
        <taxon>Embryophyta</taxon>
        <taxon>Tracheophyta</taxon>
        <taxon>Spermatophyta</taxon>
        <taxon>Magnoliopsida</taxon>
        <taxon>Ranunculales</taxon>
        <taxon>Ranunculaceae</taxon>
        <taxon>Thalictroideae</taxon>
        <taxon>Thalictrum</taxon>
    </lineage>
</organism>
<feature type="region of interest" description="Disordered" evidence="1">
    <location>
        <begin position="547"/>
        <end position="578"/>
    </location>
</feature>
<keyword evidence="5" id="KW-1185">Reference proteome</keyword>
<dbReference type="Pfam" id="PF07786">
    <property type="entry name" value="HGSNAT_cat"/>
    <property type="match status" value="1"/>
</dbReference>
<feature type="transmembrane region" description="Helical" evidence="2">
    <location>
        <begin position="180"/>
        <end position="203"/>
    </location>
</feature>
<sequence length="578" mass="64207">MSSTVVFVPEEEEEARIPLLLPQQQPNTISRNVEEEIVVADVASSSLSSTSHELDRSKAISSSSSSLNQRLVSLDVFRGLTVALMILVDDAGGAFPSINHSPWFGVTLADFVMPFFLFSVGVSVGLVFKKTSNKTTAMMKVISRTIKLFFLGLLLQGGYFHGRNHLTYGIDVDQIRWLGVLQRISVGYFLSAFSEIWFVGNVVMDSAVAFVKKYYVQWIVAILLCSLYMGFLYGIYVPHWKFEVPDMTFTLSTPDNGSGIQIVNCGMRSSLEPPCNAVGFIDRVLLGEKHLYQRPVYRRTKECSINSPDYGPLPPNAPGWCLAPFDPEGILSSLMAATTCFVGLHYGHIIVHYKGHTQRLFLWFISSMLLLLSGLILEVLGMPVSKPLYTLSYMCITAGAAGLVLSTIYYIVDVKHTRKPTMLLQWMGMNALIVYALAACELFPAAIQGFYWRSPSNNLVNGTELLFQTVVHSKSWGTLVFVLFEILFWCLAAGYLHKKVKFPNTMASDISNVETSLMVEKSTNAESMPQSHVGRSVAQRALYGSNRRRIGNRKGTNNDKRSLPSRLSKVSLADNATN</sequence>
<dbReference type="OrthoDB" id="2149840at2759"/>